<organism evidence="1 2">
    <name type="scientific">Dactylellina haptotyla (strain CBS 200.50)</name>
    <name type="common">Nematode-trapping fungus</name>
    <name type="synonym">Monacrosporium haptotylum</name>
    <dbReference type="NCBI Taxonomy" id="1284197"/>
    <lineage>
        <taxon>Eukaryota</taxon>
        <taxon>Fungi</taxon>
        <taxon>Dikarya</taxon>
        <taxon>Ascomycota</taxon>
        <taxon>Pezizomycotina</taxon>
        <taxon>Orbiliomycetes</taxon>
        <taxon>Orbiliales</taxon>
        <taxon>Orbiliaceae</taxon>
        <taxon>Dactylellina</taxon>
    </lineage>
</organism>
<keyword evidence="2" id="KW-1185">Reference proteome</keyword>
<dbReference type="Proteomes" id="UP000015100">
    <property type="component" value="Unassembled WGS sequence"/>
</dbReference>
<dbReference type="OrthoDB" id="5362254at2759"/>
<evidence type="ECO:0000313" key="1">
    <source>
        <dbReference type="EMBL" id="EPS38001.1"/>
    </source>
</evidence>
<dbReference type="HOGENOM" id="CLU_2073055_0_0_1"/>
<reference evidence="1 2" key="1">
    <citation type="journal article" date="2013" name="PLoS Genet.">
        <title>Genomic mechanisms accounting for the adaptation to parasitism in nematode-trapping fungi.</title>
        <authorList>
            <person name="Meerupati T."/>
            <person name="Andersson K.M."/>
            <person name="Friman E."/>
            <person name="Kumar D."/>
            <person name="Tunlid A."/>
            <person name="Ahren D."/>
        </authorList>
    </citation>
    <scope>NUCLEOTIDE SEQUENCE [LARGE SCALE GENOMIC DNA]</scope>
    <source>
        <strain evidence="1 2">CBS 200.50</strain>
    </source>
</reference>
<sequence length="118" mass="13426">MLSTLSLFSSDNPDKCLEIMEESLREIKQEVLNASHPWADPKKLEHMARAMAGTLKAWDIFIDAASYIHKLKDDSAEMDRVIDVALFKIQERLYGIPEGTGLIEQEEPGRPKGKEIER</sequence>
<dbReference type="EMBL" id="AQGS01000592">
    <property type="protein sequence ID" value="EPS38001.1"/>
    <property type="molecule type" value="Genomic_DNA"/>
</dbReference>
<comment type="caution">
    <text evidence="1">The sequence shown here is derived from an EMBL/GenBank/DDBJ whole genome shotgun (WGS) entry which is preliminary data.</text>
</comment>
<name>S8AA75_DACHA</name>
<dbReference type="AlphaFoldDB" id="S8AA75"/>
<protein>
    <submittedName>
        <fullName evidence="1">Uncharacterized protein</fullName>
    </submittedName>
</protein>
<evidence type="ECO:0000313" key="2">
    <source>
        <dbReference type="Proteomes" id="UP000015100"/>
    </source>
</evidence>
<accession>S8AA75</accession>
<proteinExistence type="predicted"/>
<gene>
    <name evidence="1" type="ORF">H072_8291</name>
</gene>
<reference evidence="2" key="2">
    <citation type="submission" date="2013-04" db="EMBL/GenBank/DDBJ databases">
        <title>Genomic mechanisms accounting for the adaptation to parasitism in nematode-trapping fungi.</title>
        <authorList>
            <person name="Ahren D.G."/>
        </authorList>
    </citation>
    <scope>NUCLEOTIDE SEQUENCE [LARGE SCALE GENOMIC DNA]</scope>
    <source>
        <strain evidence="2">CBS 200.50</strain>
    </source>
</reference>